<dbReference type="PROSITE" id="PS51257">
    <property type="entry name" value="PROKAR_LIPOPROTEIN"/>
    <property type="match status" value="1"/>
</dbReference>
<dbReference type="EMBL" id="JBHRZV010000024">
    <property type="protein sequence ID" value="MFC3927609.1"/>
    <property type="molecule type" value="Genomic_DNA"/>
</dbReference>
<proteinExistence type="predicted"/>
<dbReference type="InterPro" id="IPR027843">
    <property type="entry name" value="DUF4440"/>
</dbReference>
<evidence type="ECO:0000313" key="3">
    <source>
        <dbReference type="EMBL" id="MFC3927609.1"/>
    </source>
</evidence>
<dbReference type="Pfam" id="PF14534">
    <property type="entry name" value="DUF4440"/>
    <property type="match status" value="1"/>
</dbReference>
<accession>A0ABV8CUH6</accession>
<dbReference type="RefSeq" id="WP_380425399.1">
    <property type="nucleotide sequence ID" value="NZ_JBHRZV010000024.1"/>
</dbReference>
<evidence type="ECO:0000256" key="1">
    <source>
        <dbReference type="SAM" id="SignalP"/>
    </source>
</evidence>
<feature type="chain" id="PRO_5046673665" evidence="1">
    <location>
        <begin position="24"/>
        <end position="166"/>
    </location>
</feature>
<keyword evidence="1" id="KW-0732">Signal</keyword>
<dbReference type="InterPro" id="IPR032710">
    <property type="entry name" value="NTF2-like_dom_sf"/>
</dbReference>
<feature type="domain" description="DUF4440" evidence="2">
    <location>
        <begin position="60"/>
        <end position="164"/>
    </location>
</feature>
<sequence length="166" mass="19100">MKTKLGMMTFLVALLLMGCGSQKEQTGQIEKAQQIRTEHSQSDKKEETVLTQADKDSMIAIFEQMRQAMIDKDMTTLDAILPDDYVAVHITGRTQTKEEWLADIENGEMNYYDFLDTAYTFSQEGDRVLMQVKQRIHAKIYGSEGTWSVPGDRYFQKRDGKWQIIG</sequence>
<protein>
    <submittedName>
        <fullName evidence="3">Nuclear transport factor 2 family protein</fullName>
    </submittedName>
</protein>
<dbReference type="Proteomes" id="UP001595807">
    <property type="component" value="Unassembled WGS sequence"/>
</dbReference>
<dbReference type="Gene3D" id="3.10.450.50">
    <property type="match status" value="1"/>
</dbReference>
<gene>
    <name evidence="3" type="ORF">ACFORF_03070</name>
</gene>
<feature type="signal peptide" evidence="1">
    <location>
        <begin position="1"/>
        <end position="23"/>
    </location>
</feature>
<name>A0ABV8CUH6_9STRE</name>
<organism evidence="3 4">
    <name type="scientific">Streptococcus caprae</name>
    <dbReference type="NCBI Taxonomy" id="1640501"/>
    <lineage>
        <taxon>Bacteria</taxon>
        <taxon>Bacillati</taxon>
        <taxon>Bacillota</taxon>
        <taxon>Bacilli</taxon>
        <taxon>Lactobacillales</taxon>
        <taxon>Streptococcaceae</taxon>
        <taxon>Streptococcus</taxon>
    </lineage>
</organism>
<comment type="caution">
    <text evidence="3">The sequence shown here is derived from an EMBL/GenBank/DDBJ whole genome shotgun (WGS) entry which is preliminary data.</text>
</comment>
<evidence type="ECO:0000259" key="2">
    <source>
        <dbReference type="Pfam" id="PF14534"/>
    </source>
</evidence>
<keyword evidence="4" id="KW-1185">Reference proteome</keyword>
<evidence type="ECO:0000313" key="4">
    <source>
        <dbReference type="Proteomes" id="UP001595807"/>
    </source>
</evidence>
<dbReference type="SUPFAM" id="SSF54427">
    <property type="entry name" value="NTF2-like"/>
    <property type="match status" value="1"/>
</dbReference>
<reference evidence="4" key="1">
    <citation type="journal article" date="2019" name="Int. J. Syst. Evol. Microbiol.">
        <title>The Global Catalogue of Microorganisms (GCM) 10K type strain sequencing project: providing services to taxonomists for standard genome sequencing and annotation.</title>
        <authorList>
            <consortium name="The Broad Institute Genomics Platform"/>
            <consortium name="The Broad Institute Genome Sequencing Center for Infectious Disease"/>
            <person name="Wu L."/>
            <person name="Ma J."/>
        </authorList>
    </citation>
    <scope>NUCLEOTIDE SEQUENCE [LARGE SCALE GENOMIC DNA]</scope>
    <source>
        <strain evidence="4">CCUG 67170</strain>
    </source>
</reference>